<dbReference type="InterPro" id="IPR051372">
    <property type="entry name" value="CWC21"/>
</dbReference>
<gene>
    <name evidence="9" type="ORF">AFUS01_LOCUS27479</name>
</gene>
<evidence type="ECO:0000313" key="10">
    <source>
        <dbReference type="Proteomes" id="UP000708208"/>
    </source>
</evidence>
<keyword evidence="6" id="KW-0539">Nucleus</keyword>
<comment type="similarity">
    <text evidence="2">Belongs to the CWC21 family.</text>
</comment>
<comment type="subcellular location">
    <subcellularLocation>
        <location evidence="1">Nucleus</location>
    </subcellularLocation>
</comment>
<evidence type="ECO:0000313" key="9">
    <source>
        <dbReference type="EMBL" id="CAG7816885.1"/>
    </source>
</evidence>
<feature type="compositionally biased region" description="Basic residues" evidence="7">
    <location>
        <begin position="280"/>
        <end position="292"/>
    </location>
</feature>
<dbReference type="PANTHER" id="PTHR36562:SF5">
    <property type="entry name" value="SERINE_ARGININE REPETITIVE MATRIX 2"/>
    <property type="match status" value="1"/>
</dbReference>
<dbReference type="SMART" id="SM01115">
    <property type="entry name" value="cwf21"/>
    <property type="match status" value="1"/>
</dbReference>
<evidence type="ECO:0000256" key="3">
    <source>
        <dbReference type="ARBA" id="ARBA00022664"/>
    </source>
</evidence>
<evidence type="ECO:0000256" key="4">
    <source>
        <dbReference type="ARBA" id="ARBA00022728"/>
    </source>
</evidence>
<keyword evidence="10" id="KW-1185">Reference proteome</keyword>
<feature type="region of interest" description="Disordered" evidence="7">
    <location>
        <begin position="159"/>
        <end position="338"/>
    </location>
</feature>
<feature type="domain" description="CWF21" evidence="8">
    <location>
        <begin position="51"/>
        <end position="96"/>
    </location>
</feature>
<evidence type="ECO:0000256" key="7">
    <source>
        <dbReference type="SAM" id="MobiDB-lite"/>
    </source>
</evidence>
<evidence type="ECO:0000259" key="8">
    <source>
        <dbReference type="SMART" id="SM01115"/>
    </source>
</evidence>
<accession>A0A8J2KKX2</accession>
<comment type="caution">
    <text evidence="9">The sequence shown here is derived from an EMBL/GenBank/DDBJ whole genome shotgun (WGS) entry which is preliminary data.</text>
</comment>
<name>A0A8J2KKX2_9HEXA</name>
<dbReference type="GO" id="GO:0006397">
    <property type="term" value="P:mRNA processing"/>
    <property type="evidence" value="ECO:0007669"/>
    <property type="project" value="UniProtKB-KW"/>
</dbReference>
<evidence type="ECO:0000256" key="5">
    <source>
        <dbReference type="ARBA" id="ARBA00023187"/>
    </source>
</evidence>
<dbReference type="Pfam" id="PF08312">
    <property type="entry name" value="cwf21"/>
    <property type="match status" value="1"/>
</dbReference>
<proteinExistence type="inferred from homology"/>
<evidence type="ECO:0000256" key="1">
    <source>
        <dbReference type="ARBA" id="ARBA00004123"/>
    </source>
</evidence>
<reference evidence="9" key="1">
    <citation type="submission" date="2021-06" db="EMBL/GenBank/DDBJ databases">
        <authorList>
            <person name="Hodson N. C."/>
            <person name="Mongue J. A."/>
            <person name="Jaron S. K."/>
        </authorList>
    </citation>
    <scope>NUCLEOTIDE SEQUENCE</scope>
</reference>
<feature type="compositionally biased region" description="Low complexity" evidence="7">
    <location>
        <begin position="186"/>
        <end position="223"/>
    </location>
</feature>
<protein>
    <recommendedName>
        <fullName evidence="8">CWF21 domain-containing protein</fullName>
    </recommendedName>
</protein>
<feature type="region of interest" description="Disordered" evidence="7">
    <location>
        <begin position="119"/>
        <end position="145"/>
    </location>
</feature>
<dbReference type="GO" id="GO:0005681">
    <property type="term" value="C:spliceosomal complex"/>
    <property type="evidence" value="ECO:0007669"/>
    <property type="project" value="UniProtKB-KW"/>
</dbReference>
<sequence>MYNGIGLTTPRGSGTNGYVQRNLSFVRKTKEKIKEQSNEDTAVRAYDPALVEHERRRQIEVRCLELRELLEEQEVPDEEIEEEVATFRAKLLEEKKDTIVRDSSGRPMVKDSHELAMAQESKNERAKNAFGIRDDFVPGSSLDSNRLPEKLAALDKITTPVKMPDIEIIGSVENRKTEKTKRRAPSTSSSSSSSSSSSCDSYSSSTTISTSTSDSSDSSSPDSGSEDGEISKRKNRKRKKLFQKSSSKSKSKRERGKNGKNNRSCSRSLSPVRSISTTRSRSRSVSRSRSRSLSRSTSRSRSGSRDRKDRKNKKKKQEHKRKRQHERSRRRFNSPKLYTTQAKLSLTYPELCANCNLQEQNHLIHILTRDPSLNFICDVFKYP</sequence>
<dbReference type="PANTHER" id="PTHR36562">
    <property type="entry name" value="SERINE/ARGININE REPETITIVE MATRIX 2"/>
    <property type="match status" value="1"/>
</dbReference>
<keyword evidence="4" id="KW-0747">Spliceosome</keyword>
<dbReference type="GO" id="GO:0008380">
    <property type="term" value="P:RNA splicing"/>
    <property type="evidence" value="ECO:0007669"/>
    <property type="project" value="UniProtKB-KW"/>
</dbReference>
<evidence type="ECO:0000256" key="2">
    <source>
        <dbReference type="ARBA" id="ARBA00005954"/>
    </source>
</evidence>
<keyword evidence="5" id="KW-0508">mRNA splicing</keyword>
<evidence type="ECO:0000256" key="6">
    <source>
        <dbReference type="ARBA" id="ARBA00023242"/>
    </source>
</evidence>
<dbReference type="AlphaFoldDB" id="A0A8J2KKX2"/>
<dbReference type="InterPro" id="IPR013170">
    <property type="entry name" value="mRNA_splic_Cwf21_dom"/>
</dbReference>
<keyword evidence="3" id="KW-0507">mRNA processing</keyword>
<dbReference type="OrthoDB" id="10267305at2759"/>
<organism evidence="9 10">
    <name type="scientific">Allacma fusca</name>
    <dbReference type="NCBI Taxonomy" id="39272"/>
    <lineage>
        <taxon>Eukaryota</taxon>
        <taxon>Metazoa</taxon>
        <taxon>Ecdysozoa</taxon>
        <taxon>Arthropoda</taxon>
        <taxon>Hexapoda</taxon>
        <taxon>Collembola</taxon>
        <taxon>Symphypleona</taxon>
        <taxon>Sminthuridae</taxon>
        <taxon>Allacma</taxon>
    </lineage>
</organism>
<dbReference type="Proteomes" id="UP000708208">
    <property type="component" value="Unassembled WGS sequence"/>
</dbReference>
<dbReference type="EMBL" id="CAJVCH010380584">
    <property type="protein sequence ID" value="CAG7816885.1"/>
    <property type="molecule type" value="Genomic_DNA"/>
</dbReference>
<feature type="compositionally biased region" description="Basic residues" evidence="7">
    <location>
        <begin position="310"/>
        <end position="333"/>
    </location>
</feature>
<feature type="compositionally biased region" description="Basic residues" evidence="7">
    <location>
        <begin position="233"/>
        <end position="260"/>
    </location>
</feature>
<feature type="compositionally biased region" description="Basic and acidic residues" evidence="7">
    <location>
        <begin position="121"/>
        <end position="136"/>
    </location>
</feature>
<dbReference type="CDD" id="cd21372">
    <property type="entry name" value="cwf21_CWC21-like"/>
    <property type="match status" value="1"/>
</dbReference>